<dbReference type="PROSITE" id="PS50066">
    <property type="entry name" value="MADS_BOX_2"/>
    <property type="match status" value="1"/>
</dbReference>
<protein>
    <recommendedName>
        <fullName evidence="7">MADS-box domain-containing protein</fullName>
    </recommendedName>
</protein>
<name>A0A8T0Q791_PANVG</name>
<keyword evidence="2" id="KW-0805">Transcription regulation</keyword>
<feature type="compositionally biased region" description="Low complexity" evidence="6">
    <location>
        <begin position="66"/>
        <end position="78"/>
    </location>
</feature>
<feature type="region of interest" description="Disordered" evidence="6">
    <location>
        <begin position="55"/>
        <end position="78"/>
    </location>
</feature>
<proteinExistence type="predicted"/>
<keyword evidence="4" id="KW-0804">Transcription</keyword>
<dbReference type="Pfam" id="PF00319">
    <property type="entry name" value="SRF-TF"/>
    <property type="match status" value="1"/>
</dbReference>
<dbReference type="Proteomes" id="UP000823388">
    <property type="component" value="Chromosome 7N"/>
</dbReference>
<dbReference type="SUPFAM" id="SSF55455">
    <property type="entry name" value="SRF-like"/>
    <property type="match status" value="1"/>
</dbReference>
<sequence>MVAQPNPTPLAVLRLAIAPLPSDGEKRLAEARVPAGSTAAGARARCRGTGAWSCGGSRTPSAGRCPSPSAARGSSRWPSSSISLLCDAEIALIVFSPAGMLYEYASTRFVPINTSCLLVHPISGLGHWSVPFGGGWWF</sequence>
<evidence type="ECO:0000256" key="1">
    <source>
        <dbReference type="ARBA" id="ARBA00004123"/>
    </source>
</evidence>
<feature type="domain" description="MADS-box" evidence="7">
    <location>
        <begin position="82"/>
        <end position="108"/>
    </location>
</feature>
<dbReference type="GO" id="GO:0005634">
    <property type="term" value="C:nucleus"/>
    <property type="evidence" value="ECO:0007669"/>
    <property type="project" value="UniProtKB-SubCell"/>
</dbReference>
<dbReference type="EMBL" id="CM029050">
    <property type="protein sequence ID" value="KAG2566194.1"/>
    <property type="molecule type" value="Genomic_DNA"/>
</dbReference>
<keyword evidence="3" id="KW-0238">DNA-binding</keyword>
<evidence type="ECO:0000313" key="8">
    <source>
        <dbReference type="EMBL" id="KAG2566194.1"/>
    </source>
</evidence>
<keyword evidence="9" id="KW-1185">Reference proteome</keyword>
<evidence type="ECO:0000256" key="6">
    <source>
        <dbReference type="SAM" id="MobiDB-lite"/>
    </source>
</evidence>
<keyword evidence="5" id="KW-0539">Nucleus</keyword>
<dbReference type="GO" id="GO:0003677">
    <property type="term" value="F:DNA binding"/>
    <property type="evidence" value="ECO:0007669"/>
    <property type="project" value="UniProtKB-KW"/>
</dbReference>
<dbReference type="Gene3D" id="3.40.1810.10">
    <property type="entry name" value="Transcription factor, MADS-box"/>
    <property type="match status" value="1"/>
</dbReference>
<evidence type="ECO:0000256" key="5">
    <source>
        <dbReference type="ARBA" id="ARBA00023242"/>
    </source>
</evidence>
<comment type="caution">
    <text evidence="8">The sequence shown here is derived from an EMBL/GenBank/DDBJ whole genome shotgun (WGS) entry which is preliminary data.</text>
</comment>
<evidence type="ECO:0000256" key="2">
    <source>
        <dbReference type="ARBA" id="ARBA00023015"/>
    </source>
</evidence>
<evidence type="ECO:0000256" key="4">
    <source>
        <dbReference type="ARBA" id="ARBA00023163"/>
    </source>
</evidence>
<dbReference type="InterPro" id="IPR002100">
    <property type="entry name" value="TF_MADSbox"/>
</dbReference>
<comment type="subcellular location">
    <subcellularLocation>
        <location evidence="1">Nucleus</location>
    </subcellularLocation>
</comment>
<accession>A0A8T0Q791</accession>
<dbReference type="InterPro" id="IPR036879">
    <property type="entry name" value="TF_MADSbox_sf"/>
</dbReference>
<dbReference type="AlphaFoldDB" id="A0A8T0Q791"/>
<gene>
    <name evidence="8" type="ORF">PVAP13_7NG207900</name>
</gene>
<evidence type="ECO:0000256" key="3">
    <source>
        <dbReference type="ARBA" id="ARBA00023125"/>
    </source>
</evidence>
<dbReference type="GO" id="GO:0046983">
    <property type="term" value="F:protein dimerization activity"/>
    <property type="evidence" value="ECO:0007669"/>
    <property type="project" value="InterPro"/>
</dbReference>
<evidence type="ECO:0000313" key="9">
    <source>
        <dbReference type="Proteomes" id="UP000823388"/>
    </source>
</evidence>
<evidence type="ECO:0000259" key="7">
    <source>
        <dbReference type="PROSITE" id="PS50066"/>
    </source>
</evidence>
<organism evidence="8 9">
    <name type="scientific">Panicum virgatum</name>
    <name type="common">Blackwell switchgrass</name>
    <dbReference type="NCBI Taxonomy" id="38727"/>
    <lineage>
        <taxon>Eukaryota</taxon>
        <taxon>Viridiplantae</taxon>
        <taxon>Streptophyta</taxon>
        <taxon>Embryophyta</taxon>
        <taxon>Tracheophyta</taxon>
        <taxon>Spermatophyta</taxon>
        <taxon>Magnoliopsida</taxon>
        <taxon>Liliopsida</taxon>
        <taxon>Poales</taxon>
        <taxon>Poaceae</taxon>
        <taxon>PACMAD clade</taxon>
        <taxon>Panicoideae</taxon>
        <taxon>Panicodae</taxon>
        <taxon>Paniceae</taxon>
        <taxon>Panicinae</taxon>
        <taxon>Panicum</taxon>
        <taxon>Panicum sect. Hiantes</taxon>
    </lineage>
</organism>
<reference evidence="8" key="1">
    <citation type="submission" date="2020-05" db="EMBL/GenBank/DDBJ databases">
        <title>WGS assembly of Panicum virgatum.</title>
        <authorList>
            <person name="Lovell J.T."/>
            <person name="Jenkins J."/>
            <person name="Shu S."/>
            <person name="Juenger T.E."/>
            <person name="Schmutz J."/>
        </authorList>
    </citation>
    <scope>NUCLEOTIDE SEQUENCE</scope>
    <source>
        <strain evidence="8">AP13</strain>
    </source>
</reference>